<organism evidence="1">
    <name type="scientific">Neobacillus citreus</name>
    <dbReference type="NCBI Taxonomy" id="2833578"/>
    <lineage>
        <taxon>Bacteria</taxon>
        <taxon>Bacillati</taxon>
        <taxon>Bacillota</taxon>
        <taxon>Bacilli</taxon>
        <taxon>Bacillales</taxon>
        <taxon>Bacillaceae</taxon>
        <taxon>Neobacillus</taxon>
    </lineage>
</organism>
<accession>A0A942SYN8</accession>
<dbReference type="AlphaFoldDB" id="A0A942SYN8"/>
<proteinExistence type="predicted"/>
<evidence type="ECO:0000313" key="1">
    <source>
        <dbReference type="EMBL" id="MBS4182255.1"/>
    </source>
</evidence>
<reference evidence="1" key="1">
    <citation type="submission" date="2021-05" db="EMBL/GenBank/DDBJ databases">
        <title>Novel Bacillus species.</title>
        <authorList>
            <person name="Liu G."/>
        </authorList>
    </citation>
    <scope>NUCLEOTIDE SEQUENCE</scope>
    <source>
        <strain evidence="1">FJAT-50051</strain>
    </source>
</reference>
<name>A0A942SYN8_9BACI</name>
<protein>
    <submittedName>
        <fullName evidence="1">Uncharacterized protein</fullName>
    </submittedName>
</protein>
<gene>
    <name evidence="1" type="ORF">KHB02_12735</name>
</gene>
<comment type="caution">
    <text evidence="1">The sequence shown here is derived from an EMBL/GenBank/DDBJ whole genome shotgun (WGS) entry which is preliminary data.</text>
</comment>
<dbReference type="EMBL" id="JAGYPE010000002">
    <property type="protein sequence ID" value="MBS4182255.1"/>
    <property type="molecule type" value="Genomic_DNA"/>
</dbReference>
<sequence length="51" mass="5477">MSQSTRSGSKNAIRLTTDEAEVRDALLDHSDGGNAWIFDQIDAAEDAATKP</sequence>